<protein>
    <submittedName>
        <fullName evidence="1">Ribose transport system permease protein</fullName>
    </submittedName>
</protein>
<reference evidence="1" key="1">
    <citation type="submission" date="2017-04" db="EMBL/GenBank/DDBJ databases">
        <authorList>
            <person name="Varghese N."/>
            <person name="Submissions S."/>
        </authorList>
    </citation>
    <scope>NUCLEOTIDE SEQUENCE</scope>
    <source>
        <strain evidence="1">WTE2008</strain>
    </source>
</reference>
<comment type="caution">
    <text evidence="1">The sequence shown here is derived from an EMBL/GenBank/DDBJ whole genome shotgun (WGS) entry which is preliminary data.</text>
</comment>
<organism evidence="1 2">
    <name type="scientific">Aristaeella lactis</name>
    <dbReference type="NCBI Taxonomy" id="3046383"/>
    <lineage>
        <taxon>Bacteria</taxon>
        <taxon>Bacillati</taxon>
        <taxon>Bacillota</taxon>
        <taxon>Clostridia</taxon>
        <taxon>Eubacteriales</taxon>
        <taxon>Aristaeellaceae</taxon>
        <taxon>Aristaeella</taxon>
    </lineage>
</organism>
<proteinExistence type="predicted"/>
<dbReference type="Proteomes" id="UP000192328">
    <property type="component" value="Unassembled WGS sequence"/>
</dbReference>
<evidence type="ECO:0000313" key="1">
    <source>
        <dbReference type="EMBL" id="SMC83357.1"/>
    </source>
</evidence>
<gene>
    <name evidence="1" type="ORF">SAMN06297397_2813</name>
</gene>
<keyword evidence="2" id="KW-1185">Reference proteome</keyword>
<name>A0AC61PPJ2_9FIRM</name>
<dbReference type="EMBL" id="FWXZ01000007">
    <property type="protein sequence ID" value="SMC83357.1"/>
    <property type="molecule type" value="Genomic_DNA"/>
</dbReference>
<accession>A0AC61PPJ2</accession>
<sequence length="316" mass="33688">MSTGFQKLKGTKAYGYMMLLAMLLFFYAVFKILTPGNFGSLGNLYSYLQSSIIYSVGGCGLYFIVVMGLFDFAVGANIVLSSIVGVLLSQQFGYIGFVVGCLGCGTLIGFMIGTLYNRLNVPSMIVTVGLMLILECVAVIVAGGVKQTLAPELRFFSGAPGNIILAGLAFVLMYFILNYTKIGTYCNAIGSNEFTAKNMGIDVKKYKLIGFMLLHFFVGIMAILTVSYGTTMTALTGMSTMSRNFQPLMGTFFGVAFRKYGIPISAIVIGEFIISIIFNGFVALGAPTTIQNVVTGAALLAIVALTARGGRGSVVK</sequence>
<evidence type="ECO:0000313" key="2">
    <source>
        <dbReference type="Proteomes" id="UP000192328"/>
    </source>
</evidence>